<keyword evidence="4" id="KW-1185">Reference proteome</keyword>
<evidence type="ECO:0000313" key="4">
    <source>
        <dbReference type="Proteomes" id="UP000243799"/>
    </source>
</evidence>
<accession>A0A1I0V6D7</accession>
<evidence type="ECO:0000313" key="3">
    <source>
        <dbReference type="EMBL" id="SFA71899.1"/>
    </source>
</evidence>
<reference evidence="4" key="1">
    <citation type="submission" date="2016-10" db="EMBL/GenBank/DDBJ databases">
        <authorList>
            <person name="Varghese N."/>
            <person name="Submissions S."/>
        </authorList>
    </citation>
    <scope>NUCLEOTIDE SEQUENCE [LARGE SCALE GENOMIC DNA]</scope>
    <source>
        <strain evidence="4">CGMCC 4.3568</strain>
    </source>
</reference>
<dbReference type="InterPro" id="IPR013538">
    <property type="entry name" value="ASHA1/2-like_C"/>
</dbReference>
<dbReference type="RefSeq" id="WP_091667707.1">
    <property type="nucleotide sequence ID" value="NZ_FOKG01000001.1"/>
</dbReference>
<dbReference type="SUPFAM" id="SSF55961">
    <property type="entry name" value="Bet v1-like"/>
    <property type="match status" value="1"/>
</dbReference>
<feature type="domain" description="Activator of Hsp90 ATPase homologue 1/2-like C-terminal" evidence="2">
    <location>
        <begin position="28"/>
        <end position="140"/>
    </location>
</feature>
<dbReference type="Gene3D" id="3.30.530.20">
    <property type="match status" value="1"/>
</dbReference>
<dbReference type="Proteomes" id="UP000243799">
    <property type="component" value="Unassembled WGS sequence"/>
</dbReference>
<dbReference type="Pfam" id="PF08327">
    <property type="entry name" value="AHSA1"/>
    <property type="match status" value="1"/>
</dbReference>
<proteinExistence type="inferred from homology"/>
<protein>
    <submittedName>
        <fullName evidence="3">Activator of Hsp90 ATPase homolog 1-like protein</fullName>
    </submittedName>
</protein>
<dbReference type="EMBL" id="FOKG01000001">
    <property type="protein sequence ID" value="SFA71899.1"/>
    <property type="molecule type" value="Genomic_DNA"/>
</dbReference>
<evidence type="ECO:0000256" key="1">
    <source>
        <dbReference type="ARBA" id="ARBA00006817"/>
    </source>
</evidence>
<name>A0A1I0V6D7_9PSEU</name>
<gene>
    <name evidence="3" type="ORF">SAMN05216266_10135</name>
</gene>
<dbReference type="OrthoDB" id="4549061at2"/>
<evidence type="ECO:0000259" key="2">
    <source>
        <dbReference type="Pfam" id="PF08327"/>
    </source>
</evidence>
<dbReference type="STRING" id="490629.SAMN05216266_10135"/>
<dbReference type="InterPro" id="IPR023393">
    <property type="entry name" value="START-like_dom_sf"/>
</dbReference>
<comment type="similarity">
    <text evidence="1">Belongs to the AHA1 family.</text>
</comment>
<dbReference type="CDD" id="cd07814">
    <property type="entry name" value="SRPBCC_CalC_Aha1-like"/>
    <property type="match status" value="1"/>
</dbReference>
<dbReference type="AlphaFoldDB" id="A0A1I0V6D7"/>
<organism evidence="3 4">
    <name type="scientific">Amycolatopsis marina</name>
    <dbReference type="NCBI Taxonomy" id="490629"/>
    <lineage>
        <taxon>Bacteria</taxon>
        <taxon>Bacillati</taxon>
        <taxon>Actinomycetota</taxon>
        <taxon>Actinomycetes</taxon>
        <taxon>Pseudonocardiales</taxon>
        <taxon>Pseudonocardiaceae</taxon>
        <taxon>Amycolatopsis</taxon>
    </lineage>
</organism>
<sequence length="143" mass="15492">MSAGWEGSEVGRTRDAGWQIGVSKTIDRPVEDVWNFITSPAGVAIWLGEGGAVPREPGAGYETAAGVRGETRSFRELDRLRLTWQPSDWTHDTTLQLTVTSAGEGRARLGVHQERLASAAEREQQRGHWQGVVTALVAALAEA</sequence>